<organism evidence="2 3">
    <name type="scientific">Spizellomyces punctatus (strain DAOM BR117)</name>
    <dbReference type="NCBI Taxonomy" id="645134"/>
    <lineage>
        <taxon>Eukaryota</taxon>
        <taxon>Fungi</taxon>
        <taxon>Fungi incertae sedis</taxon>
        <taxon>Chytridiomycota</taxon>
        <taxon>Chytridiomycota incertae sedis</taxon>
        <taxon>Chytridiomycetes</taxon>
        <taxon>Spizellomycetales</taxon>
        <taxon>Spizellomycetaceae</taxon>
        <taxon>Spizellomyces</taxon>
    </lineage>
</organism>
<feature type="compositionally biased region" description="Polar residues" evidence="1">
    <location>
        <begin position="1248"/>
        <end position="1282"/>
    </location>
</feature>
<dbReference type="OrthoDB" id="2120273at2759"/>
<dbReference type="GeneID" id="27685181"/>
<feature type="region of interest" description="Disordered" evidence="1">
    <location>
        <begin position="1332"/>
        <end position="1389"/>
    </location>
</feature>
<dbReference type="OMA" id="EFTPKQD"/>
<feature type="region of interest" description="Disordered" evidence="1">
    <location>
        <begin position="1110"/>
        <end position="1282"/>
    </location>
</feature>
<feature type="compositionally biased region" description="Polar residues" evidence="1">
    <location>
        <begin position="1116"/>
        <end position="1129"/>
    </location>
</feature>
<dbReference type="STRING" id="645134.A0A0L0HRV4"/>
<feature type="compositionally biased region" description="Basic and acidic residues" evidence="1">
    <location>
        <begin position="428"/>
        <end position="448"/>
    </location>
</feature>
<feature type="compositionally biased region" description="Basic and acidic residues" evidence="1">
    <location>
        <begin position="1013"/>
        <end position="1034"/>
    </location>
</feature>
<feature type="compositionally biased region" description="Basic and acidic residues" evidence="1">
    <location>
        <begin position="1370"/>
        <end position="1379"/>
    </location>
</feature>
<feature type="compositionally biased region" description="Polar residues" evidence="1">
    <location>
        <begin position="1196"/>
        <end position="1234"/>
    </location>
</feature>
<feature type="region of interest" description="Disordered" evidence="1">
    <location>
        <begin position="528"/>
        <end position="547"/>
    </location>
</feature>
<feature type="compositionally biased region" description="Polar residues" evidence="1">
    <location>
        <begin position="805"/>
        <end position="815"/>
    </location>
</feature>
<name>A0A0L0HRV4_SPIPD</name>
<feature type="compositionally biased region" description="Polar residues" evidence="1">
    <location>
        <begin position="1152"/>
        <end position="1167"/>
    </location>
</feature>
<sequence>MGCGSSKNAKGAVVTTGVTVPAAHAATTVGAADATRAVPVGKGKTPATGVQQASKEQVPAPVTSTTAVKVAEASAPLDDKKGLSNQIANQVAASGDAKGKETSTSALAQSISVAISKQLSASENQLAKPDTAPKDKQAILKQLTASAEKLNKKENSKSGSKSGSKASLAPTRASQTIAQAISTGIAQQLSASAGEISDKPQQNTVAKSLQNVVASEHAGVKPEQVDVKSIEVTTEIHHGAGGQPATVHASVVAVSDVPVTKSASINALQQHDKDKAKSHSSIAPVKKAASVKSLKGEEGVVKKSHTSLAQDVKKSHASVAEKEDHLSPAARKSLEQLNAELAEMKKGSSKHSVQTGASQSSLKGNETAKSNQNLSEATHQNEAKKSTEQLNAELKKNPSQASLKKSDSRKSITVLVKKNGSRSSLLAESKKSHEHLANDEKEKSKDELSPGAKKSLEQLNDQLALERNLSKEKAASVQLDGSQVKKEVKKSTENLKSSLNNLVHHEKKEHHVNAAAERSLHELNKELEQEKHQHKSKEHLNQPEQVNDDAVAVAVAPVEGHKHSTETELSEHHHRSLKDLAGEVKASLKNLVDQESSSVVVAPAVVPETQQPPLEKQEDHHRSVKELAADAKHSLQNLVGSKNKLNEPEVKAHEPVAVSENNETIRHRSVHELAADVKNSVHNLVGSRNKLNESEGKDTEPVVPAANTNRIGGSKDQLNESAPLVPPSTSTVPDIPSNALDNSEHHHRSIKELATDIKHSAQNLAHSHSKSKEPLVESTVQPAEELSPIHEKESHHRSLKELASSAKQSLQNLVGSKSREHLAEHPPADQVEPQVPTASRNDLTSQNTINEHLKQSYQQQEEWEKNRSTPALNKSSSKRSLKEVASETKQSVKNLLHIGHKEAQPESVSTVTTTVVADGDVGVVSVVSPEEVITVESGENRAVHIPKQTHEEDVESVAQRKKAERRASKTAQKSEAPQKTEQGPIRMITYSPSQQKLQDLEKEAAAATPSLETHVEVDVSKHSPLEPEPQEKHADHKKSIRDLANDAKKSIQNLMHIGSHHKTEEQQSVNVTGTVDVTPSEAVADPAVRHSAENLAKDVNKEIRASAHQLEKAVEKSSTADVHVSSTALNKAPVAGSTKNIAKDVVGHAETQAETQINAQNKSSRPTSPKEKTSRPSSPPKKAVSRPSSPPKATSPKGSTAALNKNTSPKASSNALHKAPSTTVKNSKGSTAALNSGRPRSPPRRSNESLTKSHTSPKGSSQYIATSASKGSTGSLARSTNVKGSAPVLAHATKGSTQVLAATSAKGSTVAISQSTQSLVKGAATHKSAAAVATGSRGNLTGATSSPSVRQDGPVVMRTGSAGSRKGRTEHKSNERLRSESPSMRHILA</sequence>
<feature type="region of interest" description="Disordered" evidence="1">
    <location>
        <begin position="762"/>
        <end position="842"/>
    </location>
</feature>
<proteinExistence type="predicted"/>
<feature type="compositionally biased region" description="Basic and acidic residues" evidence="1">
    <location>
        <begin position="787"/>
        <end position="800"/>
    </location>
</feature>
<feature type="compositionally biased region" description="Low complexity" evidence="1">
    <location>
        <begin position="157"/>
        <end position="168"/>
    </location>
</feature>
<dbReference type="Proteomes" id="UP000053201">
    <property type="component" value="Unassembled WGS sequence"/>
</dbReference>
<feature type="compositionally biased region" description="Polar residues" evidence="1">
    <location>
        <begin position="969"/>
        <end position="981"/>
    </location>
</feature>
<keyword evidence="3" id="KW-1185">Reference proteome</keyword>
<evidence type="ECO:0000313" key="2">
    <source>
        <dbReference type="EMBL" id="KND04081.1"/>
    </source>
</evidence>
<dbReference type="VEuPathDB" id="FungiDB:SPPG_01523"/>
<evidence type="ECO:0000256" key="1">
    <source>
        <dbReference type="SAM" id="MobiDB-lite"/>
    </source>
</evidence>
<feature type="region of interest" description="Disordered" evidence="1">
    <location>
        <begin position="269"/>
        <end position="496"/>
    </location>
</feature>
<evidence type="ECO:0000313" key="3">
    <source>
        <dbReference type="Proteomes" id="UP000053201"/>
    </source>
</evidence>
<feature type="region of interest" description="Disordered" evidence="1">
    <location>
        <begin position="31"/>
        <end position="59"/>
    </location>
</feature>
<feature type="region of interest" description="Disordered" evidence="1">
    <location>
        <begin position="854"/>
        <end position="888"/>
    </location>
</feature>
<feature type="compositionally biased region" description="Polar residues" evidence="1">
    <location>
        <begin position="350"/>
        <end position="378"/>
    </location>
</feature>
<feature type="compositionally biased region" description="Basic and acidic residues" evidence="1">
    <location>
        <begin position="690"/>
        <end position="700"/>
    </location>
</feature>
<dbReference type="InParanoid" id="A0A0L0HRV4"/>
<feature type="region of interest" description="Disordered" evidence="1">
    <location>
        <begin position="948"/>
        <end position="1038"/>
    </location>
</feature>
<feature type="region of interest" description="Disordered" evidence="1">
    <location>
        <begin position="688"/>
        <end position="747"/>
    </location>
</feature>
<feature type="compositionally biased region" description="Polar residues" evidence="1">
    <location>
        <begin position="1336"/>
        <end position="1349"/>
    </location>
</feature>
<dbReference type="RefSeq" id="XP_016612120.1">
    <property type="nucleotide sequence ID" value="XM_016749841.1"/>
</dbReference>
<feature type="compositionally biased region" description="Basic and acidic residues" evidence="1">
    <location>
        <begin position="483"/>
        <end position="493"/>
    </location>
</feature>
<feature type="compositionally biased region" description="Basic and acidic residues" evidence="1">
    <location>
        <begin position="817"/>
        <end position="827"/>
    </location>
</feature>
<feature type="region of interest" description="Disordered" evidence="1">
    <location>
        <begin position="147"/>
        <end position="171"/>
    </location>
</feature>
<reference evidence="2 3" key="1">
    <citation type="submission" date="2009-08" db="EMBL/GenBank/DDBJ databases">
        <title>The Genome Sequence of Spizellomyces punctatus strain DAOM BR117.</title>
        <authorList>
            <consortium name="The Broad Institute Genome Sequencing Platform"/>
            <person name="Russ C."/>
            <person name="Cuomo C."/>
            <person name="Shea T."/>
            <person name="Young S.K."/>
            <person name="Zeng Q."/>
            <person name="Koehrsen M."/>
            <person name="Haas B."/>
            <person name="Borodovsky M."/>
            <person name="Guigo R."/>
            <person name="Alvarado L."/>
            <person name="Berlin A."/>
            <person name="Bochicchio J."/>
            <person name="Borenstein D."/>
            <person name="Chapman S."/>
            <person name="Chen Z."/>
            <person name="Engels R."/>
            <person name="Freedman E."/>
            <person name="Gellesch M."/>
            <person name="Goldberg J."/>
            <person name="Griggs A."/>
            <person name="Gujja S."/>
            <person name="Heiman D."/>
            <person name="Hepburn T."/>
            <person name="Howarth C."/>
            <person name="Jen D."/>
            <person name="Larson L."/>
            <person name="Lewis B."/>
            <person name="Mehta T."/>
            <person name="Park D."/>
            <person name="Pearson M."/>
            <person name="Roberts A."/>
            <person name="Saif S."/>
            <person name="Shenoy N."/>
            <person name="Sisk P."/>
            <person name="Stolte C."/>
            <person name="Sykes S."/>
            <person name="Thomson T."/>
            <person name="Walk T."/>
            <person name="White J."/>
            <person name="Yandava C."/>
            <person name="Burger G."/>
            <person name="Gray M.W."/>
            <person name="Holland P.W.H."/>
            <person name="King N."/>
            <person name="Lang F.B.F."/>
            <person name="Roger A.J."/>
            <person name="Ruiz-Trillo I."/>
            <person name="Lander E."/>
            <person name="Nusbaum C."/>
        </authorList>
    </citation>
    <scope>NUCLEOTIDE SEQUENCE [LARGE SCALE GENOMIC DNA]</scope>
    <source>
        <strain evidence="2 3">DAOM BR117</strain>
    </source>
</reference>
<accession>A0A0L0HRV4</accession>
<feature type="compositionally biased region" description="Basic and acidic residues" evidence="1">
    <location>
        <begin position="311"/>
        <end position="326"/>
    </location>
</feature>
<dbReference type="EMBL" id="KQ257451">
    <property type="protein sequence ID" value="KND04081.1"/>
    <property type="molecule type" value="Genomic_DNA"/>
</dbReference>
<gene>
    <name evidence="2" type="ORF">SPPG_01523</name>
</gene>
<protein>
    <submittedName>
        <fullName evidence="2">Uncharacterized protein</fullName>
    </submittedName>
</protein>